<dbReference type="SMART" id="SM00235">
    <property type="entry name" value="ZnMc"/>
    <property type="match status" value="1"/>
</dbReference>
<reference evidence="11" key="2">
    <citation type="submission" date="2022-06" db="UniProtKB">
        <authorList>
            <consortium name="EnsemblMetazoa"/>
        </authorList>
    </citation>
    <scope>IDENTIFICATION</scope>
    <source>
        <strain evidence="11">PS312</strain>
    </source>
</reference>
<keyword evidence="1" id="KW-0245">EGF-like domain</keyword>
<evidence type="ECO:0000256" key="8">
    <source>
        <dbReference type="PROSITE-ProRule" id="PRU00059"/>
    </source>
</evidence>
<evidence type="ECO:0000256" key="10">
    <source>
        <dbReference type="RuleBase" id="RU361183"/>
    </source>
</evidence>
<feature type="binding site" evidence="9">
    <location>
        <position position="112"/>
    </location>
    <ligand>
        <name>Zn(2+)</name>
        <dbReference type="ChEBI" id="CHEBI:29105"/>
        <note>catalytic</note>
    </ligand>
</feature>
<evidence type="ECO:0000256" key="1">
    <source>
        <dbReference type="ARBA" id="ARBA00022536"/>
    </source>
</evidence>
<keyword evidence="7" id="KW-1015">Disulfide bond</keyword>
<comment type="caution">
    <text evidence="8">Lacks conserved residue(s) required for the propagation of feature annotation.</text>
</comment>
<dbReference type="InterPro" id="IPR034035">
    <property type="entry name" value="Astacin-like_dom"/>
</dbReference>
<organism evidence="11 12">
    <name type="scientific">Pristionchus pacificus</name>
    <name type="common">Parasitic nematode worm</name>
    <dbReference type="NCBI Taxonomy" id="54126"/>
    <lineage>
        <taxon>Eukaryota</taxon>
        <taxon>Metazoa</taxon>
        <taxon>Ecdysozoa</taxon>
        <taxon>Nematoda</taxon>
        <taxon>Chromadorea</taxon>
        <taxon>Rhabditida</taxon>
        <taxon>Rhabditina</taxon>
        <taxon>Diplogasteromorpha</taxon>
        <taxon>Diplogasteroidea</taxon>
        <taxon>Neodiplogasteridae</taxon>
        <taxon>Pristionchus</taxon>
    </lineage>
</organism>
<keyword evidence="4 9" id="KW-0378">Hydrolase</keyword>
<evidence type="ECO:0000256" key="4">
    <source>
        <dbReference type="ARBA" id="ARBA00022801"/>
    </source>
</evidence>
<proteinExistence type="predicted"/>
<gene>
    <name evidence="11" type="primary">WBGene00111543</name>
</gene>
<dbReference type="OrthoDB" id="5819035at2759"/>
<name>A0A2A6BC36_PRIPA</name>
<dbReference type="Pfam" id="PF01400">
    <property type="entry name" value="Astacin"/>
    <property type="match status" value="1"/>
</dbReference>
<comment type="cofactor">
    <cofactor evidence="9 10">
        <name>Zn(2+)</name>
        <dbReference type="ChEBI" id="CHEBI:29105"/>
    </cofactor>
    <text evidence="9 10">Binds 1 zinc ion per subunit.</text>
</comment>
<dbReference type="AlphaFoldDB" id="A0A2A6BC36"/>
<dbReference type="PANTHER" id="PTHR10127:SF793">
    <property type="entry name" value="ZINC METALLOPROTEINASE NAS-31"/>
    <property type="match status" value="1"/>
</dbReference>
<dbReference type="GO" id="GO:0004222">
    <property type="term" value="F:metalloendopeptidase activity"/>
    <property type="evidence" value="ECO:0000318"/>
    <property type="project" value="GO_Central"/>
</dbReference>
<feature type="binding site" evidence="9">
    <location>
        <position position="108"/>
    </location>
    <ligand>
        <name>Zn(2+)</name>
        <dbReference type="ChEBI" id="CHEBI:29105"/>
        <note>catalytic</note>
    </ligand>
</feature>
<dbReference type="PROSITE" id="PS01186">
    <property type="entry name" value="EGF_2"/>
    <property type="match status" value="1"/>
</dbReference>
<dbReference type="PROSITE" id="PS01180">
    <property type="entry name" value="CUB"/>
    <property type="match status" value="1"/>
</dbReference>
<dbReference type="GO" id="GO:0005615">
    <property type="term" value="C:extracellular space"/>
    <property type="evidence" value="ECO:0000318"/>
    <property type="project" value="GO_Central"/>
</dbReference>
<dbReference type="Gene3D" id="3.40.390.10">
    <property type="entry name" value="Collagenase (Catalytic Domain)"/>
    <property type="match status" value="1"/>
</dbReference>
<dbReference type="PROSITE" id="PS51864">
    <property type="entry name" value="ASTACIN"/>
    <property type="match status" value="1"/>
</dbReference>
<evidence type="ECO:0000256" key="6">
    <source>
        <dbReference type="ARBA" id="ARBA00023049"/>
    </source>
</evidence>
<evidence type="ECO:0000256" key="3">
    <source>
        <dbReference type="ARBA" id="ARBA00022723"/>
    </source>
</evidence>
<keyword evidence="5 9" id="KW-0862">Zinc</keyword>
<dbReference type="SUPFAM" id="SSF55486">
    <property type="entry name" value="Metalloproteases ('zincins'), catalytic domain"/>
    <property type="match status" value="1"/>
</dbReference>
<dbReference type="InterPro" id="IPR001506">
    <property type="entry name" value="Peptidase_M12A"/>
</dbReference>
<dbReference type="InterPro" id="IPR035914">
    <property type="entry name" value="Sperma_CUB_dom_sf"/>
</dbReference>
<dbReference type="EC" id="3.4.24.-" evidence="10"/>
<dbReference type="Proteomes" id="UP000005239">
    <property type="component" value="Unassembled WGS sequence"/>
</dbReference>
<feature type="chain" id="PRO_5042620770" description="Metalloendopeptidase" evidence="10">
    <location>
        <begin position="19"/>
        <end position="498"/>
    </location>
</feature>
<evidence type="ECO:0000313" key="11">
    <source>
        <dbReference type="EnsemblMetazoa" id="PPA21989.1"/>
    </source>
</evidence>
<evidence type="ECO:0000256" key="9">
    <source>
        <dbReference type="PROSITE-ProRule" id="PRU01211"/>
    </source>
</evidence>
<keyword evidence="12" id="KW-1185">Reference proteome</keyword>
<keyword evidence="3 9" id="KW-0479">Metal-binding</keyword>
<feature type="active site" evidence="9">
    <location>
        <position position="109"/>
    </location>
</feature>
<keyword evidence="10" id="KW-0732">Signal</keyword>
<dbReference type="InterPro" id="IPR000742">
    <property type="entry name" value="EGF"/>
</dbReference>
<dbReference type="CDD" id="cd04280">
    <property type="entry name" value="ZnMc_astacin_like"/>
    <property type="match status" value="1"/>
</dbReference>
<reference evidence="12" key="1">
    <citation type="journal article" date="2008" name="Nat. Genet.">
        <title>The Pristionchus pacificus genome provides a unique perspective on nematode lifestyle and parasitism.</title>
        <authorList>
            <person name="Dieterich C."/>
            <person name="Clifton S.W."/>
            <person name="Schuster L.N."/>
            <person name="Chinwalla A."/>
            <person name="Delehaunty K."/>
            <person name="Dinkelacker I."/>
            <person name="Fulton L."/>
            <person name="Fulton R."/>
            <person name="Godfrey J."/>
            <person name="Minx P."/>
            <person name="Mitreva M."/>
            <person name="Roeseler W."/>
            <person name="Tian H."/>
            <person name="Witte H."/>
            <person name="Yang S.P."/>
            <person name="Wilson R.K."/>
            <person name="Sommer R.J."/>
        </authorList>
    </citation>
    <scope>NUCLEOTIDE SEQUENCE [LARGE SCALE GENOMIC DNA]</scope>
    <source>
        <strain evidence="12">PS312</strain>
    </source>
</reference>
<accession>A0A8R1UHW8</accession>
<feature type="binding site" evidence="9">
    <location>
        <position position="118"/>
    </location>
    <ligand>
        <name>Zn(2+)</name>
        <dbReference type="ChEBI" id="CHEBI:29105"/>
        <note>catalytic</note>
    </ligand>
</feature>
<evidence type="ECO:0000313" key="12">
    <source>
        <dbReference type="Proteomes" id="UP000005239"/>
    </source>
</evidence>
<dbReference type="Gene3D" id="2.60.120.290">
    <property type="entry name" value="Spermadhesin, CUB domain"/>
    <property type="match status" value="1"/>
</dbReference>
<keyword evidence="2 9" id="KW-0645">Protease</keyword>
<dbReference type="GO" id="GO:0006508">
    <property type="term" value="P:proteolysis"/>
    <property type="evidence" value="ECO:0007669"/>
    <property type="project" value="UniProtKB-KW"/>
</dbReference>
<dbReference type="PANTHER" id="PTHR10127">
    <property type="entry name" value="DISCOIDIN, CUB, EGF, LAMININ , AND ZINC METALLOPROTEASE DOMAIN CONTAINING"/>
    <property type="match status" value="1"/>
</dbReference>
<keyword evidence="6 9" id="KW-0482">Metalloprotease</keyword>
<feature type="signal peptide" evidence="10">
    <location>
        <begin position="1"/>
        <end position="18"/>
    </location>
</feature>
<evidence type="ECO:0000256" key="5">
    <source>
        <dbReference type="ARBA" id="ARBA00022833"/>
    </source>
</evidence>
<evidence type="ECO:0000256" key="7">
    <source>
        <dbReference type="ARBA" id="ARBA00023157"/>
    </source>
</evidence>
<dbReference type="GO" id="GO:0008270">
    <property type="term" value="F:zinc ion binding"/>
    <property type="evidence" value="ECO:0007669"/>
    <property type="project" value="UniProtKB-UniRule"/>
</dbReference>
<dbReference type="InterPro" id="IPR000859">
    <property type="entry name" value="CUB_dom"/>
</dbReference>
<dbReference type="InterPro" id="IPR024079">
    <property type="entry name" value="MetalloPept_cat_dom_sf"/>
</dbReference>
<dbReference type="EnsemblMetazoa" id="PPA21989.1">
    <property type="protein sequence ID" value="PPA21989.1"/>
    <property type="gene ID" value="WBGene00111543"/>
</dbReference>
<sequence>MRVLVFPVLILALREVNSQAEIRAKWTDATIPYYYYRTYPDNLKPTVRAGMDYWERRSCVRFREGNGSEIDRVQVMHGAGCFSDVGKAGKEQTFSISSDCNSMSQVTHELMHLMGVHHIHQRKDRENYVHVVEWNVAPGGMFNFDILNSTNISTLNVDYDYASILHYDYFTMSVDYKKAALVPRDPRYRKSMGNYLPSFHDVMIINRLYNCTDKCDGVIVQCQNGGVQDVNDCTRCRCPTGYGGLYCAAQPDGCFIVLNATTTLQDQVIELGRLNKSDSIQFEECLYKIKAQEGSRIEVIVKDVYGIQSESCKWAGLEILTQNDTTFSGPRICKLSDAEAYYISEGRKMLLKIYNRSSISRFVISYRQIISRESSEGLMSILCTFDIPEDRERAYGRPIPMTTTPSNIPHPSLIVASRNVVDMMIVILFFVAFLLLSIVCCCVCHRCCGEEVTSTMVDFDDEDEERGTEMQNMAQRGTRVTLRVHQEVDEEVSSCASS</sequence>
<dbReference type="InterPro" id="IPR006026">
    <property type="entry name" value="Peptidase_Metallo"/>
</dbReference>
<dbReference type="PRINTS" id="PR00480">
    <property type="entry name" value="ASTACIN"/>
</dbReference>
<evidence type="ECO:0000256" key="2">
    <source>
        <dbReference type="ARBA" id="ARBA00022670"/>
    </source>
</evidence>
<accession>A0A2A6BC36</accession>
<protein>
    <recommendedName>
        <fullName evidence="10">Metalloendopeptidase</fullName>
        <ecNumber evidence="10">3.4.24.-</ecNumber>
    </recommendedName>
</protein>
<dbReference type="SUPFAM" id="SSF49854">
    <property type="entry name" value="Spermadhesin, CUB domain"/>
    <property type="match status" value="1"/>
</dbReference>